<dbReference type="OrthoDB" id="10261212at2759"/>
<keyword evidence="4" id="KW-1185">Reference proteome</keyword>
<dbReference type="EMBL" id="JH971393">
    <property type="protein sequence ID" value="EKM77928.1"/>
    <property type="molecule type" value="Genomic_DNA"/>
</dbReference>
<dbReference type="FunCoup" id="K5X418">
    <property type="interactions" value="16"/>
</dbReference>
<evidence type="ECO:0000259" key="2">
    <source>
        <dbReference type="Pfam" id="PF04424"/>
    </source>
</evidence>
<dbReference type="HOGENOM" id="CLU_022566_1_1_1"/>
<proteinExistence type="predicted"/>
<dbReference type="RefSeq" id="XP_007331316.1">
    <property type="nucleotide sequence ID" value="XM_007331254.1"/>
</dbReference>
<feature type="compositionally biased region" description="Basic and acidic residues" evidence="1">
    <location>
        <begin position="428"/>
        <end position="437"/>
    </location>
</feature>
<protein>
    <recommendedName>
        <fullName evidence="2">MINDY deubiquitinase domain-containing protein</fullName>
    </recommendedName>
</protein>
<dbReference type="InParanoid" id="K5X418"/>
<feature type="compositionally biased region" description="Basic and acidic residues" evidence="1">
    <location>
        <begin position="272"/>
        <end position="294"/>
    </location>
</feature>
<dbReference type="STRING" id="597362.K5X418"/>
<dbReference type="InterPro" id="IPR007518">
    <property type="entry name" value="MINDY"/>
</dbReference>
<dbReference type="Pfam" id="PF04424">
    <property type="entry name" value="MINDY_DUB"/>
    <property type="match status" value="1"/>
</dbReference>
<dbReference type="AlphaFoldDB" id="K5X418"/>
<dbReference type="GO" id="GO:1990380">
    <property type="term" value="F:K48-linked deubiquitinase activity"/>
    <property type="evidence" value="ECO:0007669"/>
    <property type="project" value="InterPro"/>
</dbReference>
<dbReference type="OMA" id="HTRFSNE"/>
<feature type="domain" description="MINDY deubiquitinase" evidence="2">
    <location>
        <begin position="17"/>
        <end position="356"/>
    </location>
</feature>
<feature type="compositionally biased region" description="Gly residues" evidence="1">
    <location>
        <begin position="197"/>
        <end position="210"/>
    </location>
</feature>
<dbReference type="Proteomes" id="UP000008493">
    <property type="component" value="Unassembled WGS sequence"/>
</dbReference>
<dbReference type="GO" id="GO:0016807">
    <property type="term" value="F:cysteine-type carboxypeptidase activity"/>
    <property type="evidence" value="ECO:0007669"/>
    <property type="project" value="TreeGrafter"/>
</dbReference>
<name>K5X418_AGABU</name>
<dbReference type="GeneID" id="18825799"/>
<dbReference type="GO" id="GO:0005829">
    <property type="term" value="C:cytosol"/>
    <property type="evidence" value="ECO:0007669"/>
    <property type="project" value="TreeGrafter"/>
</dbReference>
<feature type="region of interest" description="Disordered" evidence="1">
    <location>
        <begin position="184"/>
        <end position="214"/>
    </location>
</feature>
<dbReference type="InterPro" id="IPR033979">
    <property type="entry name" value="MINDY_domain"/>
</dbReference>
<dbReference type="PANTHER" id="PTHR18063:SF6">
    <property type="entry name" value="UBIQUITIN CARBOXYL-TERMINAL HYDROLASE"/>
    <property type="match status" value="1"/>
</dbReference>
<accession>K5X418</accession>
<dbReference type="GO" id="GO:0071108">
    <property type="term" value="P:protein K48-linked deubiquitination"/>
    <property type="evidence" value="ECO:0007669"/>
    <property type="project" value="TreeGrafter"/>
</dbReference>
<feature type="non-terminal residue" evidence="3">
    <location>
        <position position="1"/>
    </location>
</feature>
<dbReference type="KEGG" id="abp:AGABI1DRAFT121620"/>
<feature type="region of interest" description="Disordered" evidence="1">
    <location>
        <begin position="399"/>
        <end position="450"/>
    </location>
</feature>
<feature type="region of interest" description="Disordered" evidence="1">
    <location>
        <begin position="272"/>
        <end position="314"/>
    </location>
</feature>
<evidence type="ECO:0000313" key="3">
    <source>
        <dbReference type="EMBL" id="EKM77928.1"/>
    </source>
</evidence>
<evidence type="ECO:0000256" key="1">
    <source>
        <dbReference type="SAM" id="MobiDB-lite"/>
    </source>
</evidence>
<gene>
    <name evidence="3" type="ORF">AGABI1DRAFT_121620</name>
</gene>
<organism evidence="3 4">
    <name type="scientific">Agaricus bisporus var. burnettii (strain JB137-S8 / ATCC MYA-4627 / FGSC 10392)</name>
    <name type="common">White button mushroom</name>
    <dbReference type="NCBI Taxonomy" id="597362"/>
    <lineage>
        <taxon>Eukaryota</taxon>
        <taxon>Fungi</taxon>
        <taxon>Dikarya</taxon>
        <taxon>Basidiomycota</taxon>
        <taxon>Agaricomycotina</taxon>
        <taxon>Agaricomycetes</taxon>
        <taxon>Agaricomycetidae</taxon>
        <taxon>Agaricales</taxon>
        <taxon>Agaricineae</taxon>
        <taxon>Agaricaceae</taxon>
        <taxon>Agaricus</taxon>
    </lineage>
</organism>
<reference evidence="4" key="1">
    <citation type="journal article" date="2012" name="Proc. Natl. Acad. Sci. U.S.A.">
        <title>Genome sequence of the button mushroom Agaricus bisporus reveals mechanisms governing adaptation to a humic-rich ecological niche.</title>
        <authorList>
            <person name="Morin E."/>
            <person name="Kohler A."/>
            <person name="Baker A.R."/>
            <person name="Foulongne-Oriol M."/>
            <person name="Lombard V."/>
            <person name="Nagy L.G."/>
            <person name="Ohm R.A."/>
            <person name="Patyshakuliyeva A."/>
            <person name="Brun A."/>
            <person name="Aerts A.L."/>
            <person name="Bailey A.M."/>
            <person name="Billette C."/>
            <person name="Coutinho P.M."/>
            <person name="Deakin G."/>
            <person name="Doddapaneni H."/>
            <person name="Floudas D."/>
            <person name="Grimwood J."/>
            <person name="Hilden K."/>
            <person name="Kuees U."/>
            <person name="LaButti K.M."/>
            <person name="Lapidus A."/>
            <person name="Lindquist E.A."/>
            <person name="Lucas S.M."/>
            <person name="Murat C."/>
            <person name="Riley R.W."/>
            <person name="Salamov A.A."/>
            <person name="Schmutz J."/>
            <person name="Subramanian V."/>
            <person name="Woesten H.A.B."/>
            <person name="Xu J."/>
            <person name="Eastwood D.C."/>
            <person name="Foster G.D."/>
            <person name="Sonnenberg A.S."/>
            <person name="Cullen D."/>
            <person name="de Vries R.P."/>
            <person name="Lundell T."/>
            <person name="Hibbett D.S."/>
            <person name="Henrissat B."/>
            <person name="Burton K.S."/>
            <person name="Kerrigan R.W."/>
            <person name="Challen M.P."/>
            <person name="Grigoriev I.V."/>
            <person name="Martin F."/>
        </authorList>
    </citation>
    <scope>NUCLEOTIDE SEQUENCE [LARGE SCALE GENOMIC DNA]</scope>
    <source>
        <strain evidence="4">JB137-S8 / ATCC MYA-4627 / FGSC 10392</strain>
    </source>
</reference>
<evidence type="ECO:0000313" key="4">
    <source>
        <dbReference type="Proteomes" id="UP000008493"/>
    </source>
</evidence>
<dbReference type="GO" id="GO:0004843">
    <property type="term" value="F:cysteine-type deubiquitinase activity"/>
    <property type="evidence" value="ECO:0007669"/>
    <property type="project" value="InterPro"/>
</dbReference>
<dbReference type="PANTHER" id="PTHR18063">
    <property type="entry name" value="NF-E2 INDUCIBLE PROTEIN"/>
    <property type="match status" value="1"/>
</dbReference>
<dbReference type="GO" id="GO:0071944">
    <property type="term" value="C:cell periphery"/>
    <property type="evidence" value="ECO:0007669"/>
    <property type="project" value="TreeGrafter"/>
</dbReference>
<dbReference type="eggNOG" id="KOG2427">
    <property type="taxonomic scope" value="Eukaryota"/>
</dbReference>
<sequence>MSQLESFPNVHSSEADVWYLKDILFGPPDAPKQPFKIITQNYNGPCSLIAICNILILRGDIEILPPSRQTVSYEFLSQLVAEYLLTSAHDIDVSAALTTLPYTQKGIDLNPVFTDAVSFRPSGSNPGDGVGELDLFRKAGIELVHGWLVDPESEESEVVSRYGDYDRAVELVAEVDHLTGGRLVLEDQEAGVSDEAGGSGSGRGSSGAGGNLSEAQRKKVEDAIVVQRYLGNTSSQLTYHGLFYLAQTLKPYTLYALFRNSHLSVIYKTEEPREEGSVETEANTRTETQTRTENEGATTEDIPIPTPLTPPSTTRTRGAALYALVTDEVFLQEPSIVWERLADVDGSSSSWTGSDFRQAMPPGGDFAGQTAEDALIAAQIAAGMNDPTDHELALQLQAEEEENARRSHERRVRQDEQQRQRQQFEVAQQRRAESEKVVKKKKKKSDCVIM</sequence>